<feature type="region of interest" description="Disordered" evidence="1">
    <location>
        <begin position="318"/>
        <end position="341"/>
    </location>
</feature>
<sequence length="341" mass="37776">MKYKRKDTKRENKVMPKASVLLVGTETRPTDETARGSLISQGPKKFCPFCDNNKHSLNNCANFKFLNSAQKRVWIQDNNRCWRCGRNHRAAERDLKMCCKTCNNRHLLALHEISGKTPAKADKPTPAVSGPVVPTLPNRTEEVLYIGKPPQGQRVLLKVSKVVLMNGDQTLETYAILDDGSERTLLLHSAAKQLGLQGEPENLPLRTVRQDPQTLHGAAISFTISPASSPHQVFLIMGAFTAPQLGLGEHTYPVRVLKCFYVDNCLQSVTTKEDARALVDQLQTLLSQVTALTPSVTSLPSAWLTVLRSGYLRANPTSRNQPWASSGTARPIHSPIRPELL</sequence>
<dbReference type="Proteomes" id="UP000424527">
    <property type="component" value="Unassembled WGS sequence"/>
</dbReference>
<keyword evidence="3" id="KW-1185">Reference proteome</keyword>
<evidence type="ECO:0000256" key="1">
    <source>
        <dbReference type="SAM" id="MobiDB-lite"/>
    </source>
</evidence>
<feature type="compositionally biased region" description="Polar residues" evidence="1">
    <location>
        <begin position="318"/>
        <end position="328"/>
    </location>
</feature>
<dbReference type="PANTHER" id="PTHR47331:SF5">
    <property type="entry name" value="RIBONUCLEASE H"/>
    <property type="match status" value="1"/>
</dbReference>
<protein>
    <recommendedName>
        <fullName evidence="4">Peptidase A2 domain-containing protein</fullName>
    </recommendedName>
</protein>
<accession>A0A6G0HMV7</accession>
<proteinExistence type="predicted"/>
<reference evidence="2 3" key="1">
    <citation type="submission" date="2019-07" db="EMBL/GenBank/DDBJ databases">
        <title>Chromosome genome assembly for large yellow croaker.</title>
        <authorList>
            <person name="Xiao S."/>
        </authorList>
    </citation>
    <scope>NUCLEOTIDE SEQUENCE [LARGE SCALE GENOMIC DNA]</scope>
    <source>
        <strain evidence="2">JMULYC20181020</strain>
        <tissue evidence="2">Muscle</tissue>
    </source>
</reference>
<dbReference type="EMBL" id="REGW02000021">
    <property type="protein sequence ID" value="KAE8280534.1"/>
    <property type="molecule type" value="Genomic_DNA"/>
</dbReference>
<name>A0A6G0HMV7_LARCR</name>
<dbReference type="AlphaFoldDB" id="A0A6G0HMV7"/>
<evidence type="ECO:0000313" key="2">
    <source>
        <dbReference type="EMBL" id="KAE8280534.1"/>
    </source>
</evidence>
<comment type="caution">
    <text evidence="2">The sequence shown here is derived from an EMBL/GenBank/DDBJ whole genome shotgun (WGS) entry which is preliminary data.</text>
</comment>
<evidence type="ECO:0000313" key="3">
    <source>
        <dbReference type="Proteomes" id="UP000424527"/>
    </source>
</evidence>
<gene>
    <name evidence="2" type="ORF">D5F01_LYC21096</name>
</gene>
<evidence type="ECO:0008006" key="4">
    <source>
        <dbReference type="Google" id="ProtNLM"/>
    </source>
</evidence>
<dbReference type="PANTHER" id="PTHR47331">
    <property type="entry name" value="PHD-TYPE DOMAIN-CONTAINING PROTEIN"/>
    <property type="match status" value="1"/>
</dbReference>
<organism evidence="2 3">
    <name type="scientific">Larimichthys crocea</name>
    <name type="common">Large yellow croaker</name>
    <name type="synonym">Pseudosciaena crocea</name>
    <dbReference type="NCBI Taxonomy" id="215358"/>
    <lineage>
        <taxon>Eukaryota</taxon>
        <taxon>Metazoa</taxon>
        <taxon>Chordata</taxon>
        <taxon>Craniata</taxon>
        <taxon>Vertebrata</taxon>
        <taxon>Euteleostomi</taxon>
        <taxon>Actinopterygii</taxon>
        <taxon>Neopterygii</taxon>
        <taxon>Teleostei</taxon>
        <taxon>Neoteleostei</taxon>
        <taxon>Acanthomorphata</taxon>
        <taxon>Eupercaria</taxon>
        <taxon>Sciaenidae</taxon>
        <taxon>Larimichthys</taxon>
    </lineage>
</organism>